<keyword evidence="4" id="KW-0677">Repeat</keyword>
<dbReference type="FunFam" id="3.30.160.60:FF:002070">
    <property type="entry name" value="Zinc finger protein"/>
    <property type="match status" value="1"/>
</dbReference>
<dbReference type="GO" id="GO:0001817">
    <property type="term" value="P:regulation of cytokine production"/>
    <property type="evidence" value="ECO:0007669"/>
    <property type="project" value="TreeGrafter"/>
</dbReference>
<keyword evidence="7" id="KW-0805">Transcription regulation</keyword>
<evidence type="ECO:0000259" key="13">
    <source>
        <dbReference type="PROSITE" id="PS50097"/>
    </source>
</evidence>
<feature type="domain" description="BTB" evidence="13">
    <location>
        <begin position="78"/>
        <end position="144"/>
    </location>
</feature>
<dbReference type="PANTHER" id="PTHR24399:SF54">
    <property type="entry name" value="GASTRULA ZINC FINGER PROTEIN XLCGF26.1-LIKE-RELATED"/>
    <property type="match status" value="1"/>
</dbReference>
<dbReference type="FunFam" id="3.30.160.60:FF:000110">
    <property type="entry name" value="Zinc finger protein-like"/>
    <property type="match status" value="1"/>
</dbReference>
<feature type="domain" description="C2H2-type" evidence="14">
    <location>
        <begin position="497"/>
        <end position="524"/>
    </location>
</feature>
<feature type="domain" description="C2H2-type" evidence="14">
    <location>
        <begin position="354"/>
        <end position="381"/>
    </location>
</feature>
<dbReference type="GO" id="GO:0001227">
    <property type="term" value="F:DNA-binding transcription repressor activity, RNA polymerase II-specific"/>
    <property type="evidence" value="ECO:0007669"/>
    <property type="project" value="TreeGrafter"/>
</dbReference>
<evidence type="ECO:0000256" key="9">
    <source>
        <dbReference type="ARBA" id="ARBA00023163"/>
    </source>
</evidence>
<protein>
    <submittedName>
        <fullName evidence="15">Uncharacterized protein</fullName>
    </submittedName>
</protein>
<keyword evidence="3" id="KW-0479">Metal-binding</keyword>
<evidence type="ECO:0000256" key="5">
    <source>
        <dbReference type="ARBA" id="ARBA00022771"/>
    </source>
</evidence>
<name>A0A0K8SX75_LYGHE</name>
<evidence type="ECO:0000256" key="4">
    <source>
        <dbReference type="ARBA" id="ARBA00022737"/>
    </source>
</evidence>
<dbReference type="SUPFAM" id="SSF54695">
    <property type="entry name" value="POZ domain"/>
    <property type="match status" value="1"/>
</dbReference>
<dbReference type="PROSITE" id="PS50097">
    <property type="entry name" value="BTB"/>
    <property type="match status" value="1"/>
</dbReference>
<dbReference type="InterPro" id="IPR013087">
    <property type="entry name" value="Znf_C2H2_type"/>
</dbReference>
<dbReference type="Pfam" id="PF00651">
    <property type="entry name" value="BTB"/>
    <property type="match status" value="1"/>
</dbReference>
<dbReference type="Pfam" id="PF00096">
    <property type="entry name" value="zf-C2H2"/>
    <property type="match status" value="9"/>
</dbReference>
<dbReference type="FunFam" id="3.30.160.60:FF:000176">
    <property type="entry name" value="zinc finger protein 70"/>
    <property type="match status" value="1"/>
</dbReference>
<evidence type="ECO:0000256" key="6">
    <source>
        <dbReference type="ARBA" id="ARBA00022833"/>
    </source>
</evidence>
<keyword evidence="9" id="KW-0804">Transcription</keyword>
<dbReference type="InterPro" id="IPR000210">
    <property type="entry name" value="BTB/POZ_dom"/>
</dbReference>
<evidence type="ECO:0000313" key="15">
    <source>
        <dbReference type="EMBL" id="JAG57766.1"/>
    </source>
</evidence>
<evidence type="ECO:0000256" key="3">
    <source>
        <dbReference type="ARBA" id="ARBA00022723"/>
    </source>
</evidence>
<keyword evidence="6" id="KW-0862">Zinc</keyword>
<feature type="region of interest" description="Disordered" evidence="12">
    <location>
        <begin position="197"/>
        <end position="227"/>
    </location>
</feature>
<feature type="domain" description="C2H2-type" evidence="14">
    <location>
        <begin position="411"/>
        <end position="438"/>
    </location>
</feature>
<dbReference type="SUPFAM" id="SSF57667">
    <property type="entry name" value="beta-beta-alpha zinc fingers"/>
    <property type="match status" value="5"/>
</dbReference>
<dbReference type="PANTHER" id="PTHR24399">
    <property type="entry name" value="ZINC FINGER AND BTB DOMAIN-CONTAINING"/>
    <property type="match status" value="1"/>
</dbReference>
<dbReference type="AlphaFoldDB" id="A0A0K8SX75"/>
<dbReference type="Gene3D" id="3.30.710.10">
    <property type="entry name" value="Potassium Channel Kv1.1, Chain A"/>
    <property type="match status" value="1"/>
</dbReference>
<proteinExistence type="inferred from homology"/>
<reference evidence="15" key="1">
    <citation type="submission" date="2014-09" db="EMBL/GenBank/DDBJ databases">
        <authorList>
            <person name="Magalhaes I.L.F."/>
            <person name="Oliveira U."/>
            <person name="Santos F.R."/>
            <person name="Vidigal T.H.D.A."/>
            <person name="Brescovit A.D."/>
            <person name="Santos A.J."/>
        </authorList>
    </citation>
    <scope>NUCLEOTIDE SEQUENCE</scope>
</reference>
<keyword evidence="8" id="KW-0238">DNA-binding</keyword>
<organism evidence="15">
    <name type="scientific">Lygus hesperus</name>
    <name type="common">Western plant bug</name>
    <dbReference type="NCBI Taxonomy" id="30085"/>
    <lineage>
        <taxon>Eukaryota</taxon>
        <taxon>Metazoa</taxon>
        <taxon>Ecdysozoa</taxon>
        <taxon>Arthropoda</taxon>
        <taxon>Hexapoda</taxon>
        <taxon>Insecta</taxon>
        <taxon>Pterygota</taxon>
        <taxon>Neoptera</taxon>
        <taxon>Paraneoptera</taxon>
        <taxon>Hemiptera</taxon>
        <taxon>Heteroptera</taxon>
        <taxon>Panheteroptera</taxon>
        <taxon>Cimicomorpha</taxon>
        <taxon>Miridae</taxon>
        <taxon>Mirini</taxon>
        <taxon>Lygus</taxon>
    </lineage>
</organism>
<dbReference type="SMART" id="SM00225">
    <property type="entry name" value="BTB"/>
    <property type="match status" value="1"/>
</dbReference>
<evidence type="ECO:0000256" key="8">
    <source>
        <dbReference type="ARBA" id="ARBA00023125"/>
    </source>
</evidence>
<accession>A0A0K8SX75</accession>
<feature type="domain" description="C2H2-type" evidence="14">
    <location>
        <begin position="469"/>
        <end position="496"/>
    </location>
</feature>
<dbReference type="FunFam" id="3.30.160.60:FF:001498">
    <property type="entry name" value="Zinc finger protein 404"/>
    <property type="match status" value="1"/>
</dbReference>
<comment type="subcellular location">
    <subcellularLocation>
        <location evidence="1">Nucleus</location>
    </subcellularLocation>
</comment>
<evidence type="ECO:0000256" key="7">
    <source>
        <dbReference type="ARBA" id="ARBA00023015"/>
    </source>
</evidence>
<dbReference type="FunFam" id="3.30.160.60:FF:001480">
    <property type="entry name" value="Si:cabz01071911.3"/>
    <property type="match status" value="1"/>
</dbReference>
<dbReference type="FunFam" id="3.30.160.60:FF:000446">
    <property type="entry name" value="Zinc finger protein"/>
    <property type="match status" value="2"/>
</dbReference>
<dbReference type="FunFam" id="3.30.160.60:FF:002343">
    <property type="entry name" value="Zinc finger protein 33A"/>
    <property type="match status" value="1"/>
</dbReference>
<dbReference type="CDD" id="cd18315">
    <property type="entry name" value="BTB_POZ_BAB-like"/>
    <property type="match status" value="1"/>
</dbReference>
<feature type="domain" description="C2H2-type" evidence="14">
    <location>
        <begin position="525"/>
        <end position="552"/>
    </location>
</feature>
<feature type="domain" description="C2H2-type" evidence="14">
    <location>
        <begin position="553"/>
        <end position="580"/>
    </location>
</feature>
<dbReference type="PROSITE" id="PS00028">
    <property type="entry name" value="ZINC_FINGER_C2H2_1"/>
    <property type="match status" value="8"/>
</dbReference>
<dbReference type="InterPro" id="IPR011333">
    <property type="entry name" value="SKP1/BTB/POZ_sf"/>
</dbReference>
<evidence type="ECO:0000259" key="14">
    <source>
        <dbReference type="PROSITE" id="PS50157"/>
    </source>
</evidence>
<dbReference type="GO" id="GO:0000978">
    <property type="term" value="F:RNA polymerase II cis-regulatory region sequence-specific DNA binding"/>
    <property type="evidence" value="ECO:0007669"/>
    <property type="project" value="TreeGrafter"/>
</dbReference>
<comment type="similarity">
    <text evidence="2">Belongs to the krueppel C2H2-type zinc-finger protein family.</text>
</comment>
<sequence length="643" mass="73125">AVHIATSYSISSSFPSNVVNSSSSSRIVFLSRVVDKNSRQAEQSRVDVERMAMHVRWRHHQLGLLDYLRHMLDSEAFVDVTLCCQNKRLKAHRVLLSASSPYLQELLLAHPANDHTTIILDDIDAEDMRLLLDFIYTGGAAVPEERLDSFLKAADTLQVTVLKDKSLHSHWKMIEEKRPVPCLVPLRPAIGIITPSPWAQSARPPVGPPRRPLHSPHSIEPKRLSPPPCLLREQQIQQPPLQQQQIPMPIPQPIPLIEETKPDVKLEDRPRSNSPKLCKLKERRLQEFYREQGLLKQSEDEPSDLRIQCSPELKQEAPSPLQSLAGLLEERTTSSDEALNDRNNNEGLPDGKPFLCNVCGKQFSHRGHWSAHVKLHESPKPEHTCTQCNKVFVTRASLKVHMRTHTGEKPFQCLECGKQFSQLRNYKYHRSVHEGTREFAATCPECGKYFNDRGYLSSHMKIHRNRKEYGCEYCGKCFNQRVAYNMHVRIHTGEKPHVCPHCGKSFSRKMLLKQHLRIHTGEKPFSCVVCQKAFADRSNMTLHMRLHSGIKPYSCTVCSKSFTKKHHLKTHMNYHTGVKPYTCEKCGLKFSQSSNMRTHYKKCTSSGPSGDVSPLTSPVLQSVPTFSNIVSEPLQTQPQLGVS</sequence>
<dbReference type="PROSITE" id="PS50157">
    <property type="entry name" value="ZINC_FINGER_C2H2_2"/>
    <property type="match status" value="9"/>
</dbReference>
<evidence type="ECO:0000256" key="1">
    <source>
        <dbReference type="ARBA" id="ARBA00004123"/>
    </source>
</evidence>
<feature type="domain" description="C2H2-type" evidence="14">
    <location>
        <begin position="441"/>
        <end position="468"/>
    </location>
</feature>
<dbReference type="GO" id="GO:0005654">
    <property type="term" value="C:nucleoplasm"/>
    <property type="evidence" value="ECO:0007669"/>
    <property type="project" value="TreeGrafter"/>
</dbReference>
<evidence type="ECO:0000256" key="12">
    <source>
        <dbReference type="SAM" id="MobiDB-lite"/>
    </source>
</evidence>
<feature type="domain" description="C2H2-type" evidence="14">
    <location>
        <begin position="581"/>
        <end position="608"/>
    </location>
</feature>
<evidence type="ECO:0000256" key="11">
    <source>
        <dbReference type="PROSITE-ProRule" id="PRU00042"/>
    </source>
</evidence>
<dbReference type="FunFam" id="3.30.160.60:FF:001465">
    <property type="entry name" value="Zinc finger protein 560"/>
    <property type="match status" value="1"/>
</dbReference>
<feature type="domain" description="C2H2-type" evidence="14">
    <location>
        <begin position="383"/>
        <end position="410"/>
    </location>
</feature>
<keyword evidence="5 11" id="KW-0863">Zinc-finger</keyword>
<dbReference type="SMART" id="SM00355">
    <property type="entry name" value="ZnF_C2H2"/>
    <property type="match status" value="9"/>
</dbReference>
<dbReference type="Gene3D" id="3.30.160.60">
    <property type="entry name" value="Classic Zinc Finger"/>
    <property type="match status" value="9"/>
</dbReference>
<dbReference type="GO" id="GO:0002682">
    <property type="term" value="P:regulation of immune system process"/>
    <property type="evidence" value="ECO:0007669"/>
    <property type="project" value="TreeGrafter"/>
</dbReference>
<feature type="non-terminal residue" evidence="15">
    <location>
        <position position="1"/>
    </location>
</feature>
<dbReference type="GO" id="GO:0008270">
    <property type="term" value="F:zinc ion binding"/>
    <property type="evidence" value="ECO:0007669"/>
    <property type="project" value="UniProtKB-KW"/>
</dbReference>
<evidence type="ECO:0000256" key="10">
    <source>
        <dbReference type="ARBA" id="ARBA00023242"/>
    </source>
</evidence>
<evidence type="ECO:0000256" key="2">
    <source>
        <dbReference type="ARBA" id="ARBA00006991"/>
    </source>
</evidence>
<dbReference type="InterPro" id="IPR036236">
    <property type="entry name" value="Znf_C2H2_sf"/>
</dbReference>
<dbReference type="EMBL" id="GBRD01008055">
    <property type="protein sequence ID" value="JAG57766.1"/>
    <property type="molecule type" value="Transcribed_RNA"/>
</dbReference>
<keyword evidence="10" id="KW-0539">Nucleus</keyword>